<evidence type="ECO:0000313" key="2">
    <source>
        <dbReference type="EMBL" id="KKM16940.1"/>
    </source>
</evidence>
<dbReference type="InterPro" id="IPR003812">
    <property type="entry name" value="Fido"/>
</dbReference>
<dbReference type="InterPro" id="IPR040198">
    <property type="entry name" value="Fido_containing"/>
</dbReference>
<dbReference type="Gene3D" id="1.10.3290.10">
    <property type="entry name" value="Fido-like domain"/>
    <property type="match status" value="1"/>
</dbReference>
<comment type="caution">
    <text evidence="2">The sequence shown here is derived from an EMBL/GenBank/DDBJ whole genome shotgun (WGS) entry which is preliminary data.</text>
</comment>
<proteinExistence type="predicted"/>
<feature type="domain" description="Fido" evidence="1">
    <location>
        <begin position="42"/>
        <end position="170"/>
    </location>
</feature>
<dbReference type="SUPFAM" id="SSF140931">
    <property type="entry name" value="Fic-like"/>
    <property type="match status" value="1"/>
</dbReference>
<reference evidence="2" key="1">
    <citation type="journal article" date="2015" name="Nature">
        <title>Complex archaea that bridge the gap between prokaryotes and eukaryotes.</title>
        <authorList>
            <person name="Spang A."/>
            <person name="Saw J.H."/>
            <person name="Jorgensen S.L."/>
            <person name="Zaremba-Niedzwiedzka K."/>
            <person name="Martijn J."/>
            <person name="Lind A.E."/>
            <person name="van Eijk R."/>
            <person name="Schleper C."/>
            <person name="Guy L."/>
            <person name="Ettema T.J."/>
        </authorList>
    </citation>
    <scope>NUCLEOTIDE SEQUENCE</scope>
</reference>
<organism evidence="2">
    <name type="scientific">marine sediment metagenome</name>
    <dbReference type="NCBI Taxonomy" id="412755"/>
    <lineage>
        <taxon>unclassified sequences</taxon>
        <taxon>metagenomes</taxon>
        <taxon>ecological metagenomes</taxon>
    </lineage>
</organism>
<dbReference type="Pfam" id="PF02661">
    <property type="entry name" value="Fic"/>
    <property type="match status" value="1"/>
</dbReference>
<dbReference type="AlphaFoldDB" id="A0A0F9KNP1"/>
<protein>
    <recommendedName>
        <fullName evidence="1">Fido domain-containing protein</fullName>
    </recommendedName>
</protein>
<dbReference type="PROSITE" id="PS51459">
    <property type="entry name" value="FIDO"/>
    <property type="match status" value="1"/>
</dbReference>
<accession>A0A0F9KNP1</accession>
<name>A0A0F9KNP1_9ZZZZ</name>
<sequence>MTTAIHAQRLEEAVRESNCIEGEPTEGESFDRHLRAAQEAIFSADKGILVHPLVLHRSAYDGFYDHGGKYRQVDVYINSTVNGLILFPSPEDVPNLMDSWWASLAKAEPWEAHVAFEGIHPFEDGNGRIGRCVLWAMEHMKGQSISVIRCKEKLGYYARLQATREERVPA</sequence>
<dbReference type="EMBL" id="LAZR01014563">
    <property type="protein sequence ID" value="KKM16940.1"/>
    <property type="molecule type" value="Genomic_DNA"/>
</dbReference>
<dbReference type="InterPro" id="IPR036597">
    <property type="entry name" value="Fido-like_dom_sf"/>
</dbReference>
<gene>
    <name evidence="2" type="ORF">LCGC14_1680780</name>
</gene>
<dbReference type="PANTHER" id="PTHR13504:SF38">
    <property type="entry name" value="FIDO DOMAIN-CONTAINING PROTEIN"/>
    <property type="match status" value="1"/>
</dbReference>
<dbReference type="PANTHER" id="PTHR13504">
    <property type="entry name" value="FIDO DOMAIN-CONTAINING PROTEIN DDB_G0283145"/>
    <property type="match status" value="1"/>
</dbReference>
<evidence type="ECO:0000259" key="1">
    <source>
        <dbReference type="PROSITE" id="PS51459"/>
    </source>
</evidence>